<feature type="domain" description="PDZ" evidence="3">
    <location>
        <begin position="139"/>
        <end position="191"/>
    </location>
</feature>
<dbReference type="OMA" id="HHQDNMQ"/>
<evidence type="ECO:0000313" key="4">
    <source>
        <dbReference type="Proteomes" id="UP000887565"/>
    </source>
</evidence>
<evidence type="ECO:0000256" key="2">
    <source>
        <dbReference type="SAM" id="MobiDB-lite"/>
    </source>
</evidence>
<dbReference type="SUPFAM" id="SSF50156">
    <property type="entry name" value="PDZ domain-like"/>
    <property type="match status" value="1"/>
</dbReference>
<keyword evidence="1" id="KW-0175">Coiled coil</keyword>
<dbReference type="PROSITE" id="PS50106">
    <property type="entry name" value="PDZ"/>
    <property type="match status" value="1"/>
</dbReference>
<dbReference type="WBParaSite" id="nRc.2.0.1.t07214-RA">
    <property type="protein sequence ID" value="nRc.2.0.1.t07214-RA"/>
    <property type="gene ID" value="nRc.2.0.1.g07214"/>
</dbReference>
<proteinExistence type="predicted"/>
<dbReference type="InterPro" id="IPR001478">
    <property type="entry name" value="PDZ"/>
</dbReference>
<evidence type="ECO:0000259" key="3">
    <source>
        <dbReference type="PROSITE" id="PS50106"/>
    </source>
</evidence>
<dbReference type="InterPro" id="IPR051971">
    <property type="entry name" value="E3_ubiquitin-PDZ_ligase"/>
</dbReference>
<dbReference type="Gene3D" id="2.30.42.10">
    <property type="match status" value="1"/>
</dbReference>
<feature type="compositionally biased region" description="Low complexity" evidence="2">
    <location>
        <begin position="272"/>
        <end position="288"/>
    </location>
</feature>
<name>A0A915I0I8_ROMCU</name>
<feature type="coiled-coil region" evidence="1">
    <location>
        <begin position="328"/>
        <end position="362"/>
    </location>
</feature>
<reference evidence="5" key="1">
    <citation type="submission" date="2022-11" db="UniProtKB">
        <authorList>
            <consortium name="WormBaseParasite"/>
        </authorList>
    </citation>
    <scope>IDENTIFICATION</scope>
</reference>
<accession>A0A915I0I8</accession>
<organism evidence="4 5">
    <name type="scientific">Romanomermis culicivorax</name>
    <name type="common">Nematode worm</name>
    <dbReference type="NCBI Taxonomy" id="13658"/>
    <lineage>
        <taxon>Eukaryota</taxon>
        <taxon>Metazoa</taxon>
        <taxon>Ecdysozoa</taxon>
        <taxon>Nematoda</taxon>
        <taxon>Enoplea</taxon>
        <taxon>Dorylaimia</taxon>
        <taxon>Mermithida</taxon>
        <taxon>Mermithoidea</taxon>
        <taxon>Mermithidae</taxon>
        <taxon>Romanomermis</taxon>
    </lineage>
</organism>
<dbReference type="InterPro" id="IPR036034">
    <property type="entry name" value="PDZ_sf"/>
</dbReference>
<sequence>MLMLTLGIALKWFSYKIVGPSSVATGRNFTGHRQEVVEARKFATLESEKPLLLVVGDLSSSGKKRRCNKFSTLENIVMTSNNSTQTDLALLRCEENFDKCFDCTNYHTKMKSLHDLDLCDIRNSLEEPGRRHLEGIEYEIEVNSIADKDGRVRIGDQILQINGIDIHTRNQAIDLFSKDYSDICLLLARNILGDEETSEDSKCDMTCQPLLEESFEEHFEKQVEDSFIYEESNGRLSGDSCLEKDSGISRNSDSDLEIIQTLPHPVAAAPFSQTSPSSSSSSSKSGTSRFENSNFALETKLRQSPQHHATNEKSDSDTLIECALEKELTNLHKEMEMIQLECDRLIEQHAQAEQKMKQQLDLAGKLSSMVDKHLAKNNDQASGAKKFVSDDVVNRSSDDNLDDGKRDSAVFTLPKYRQKFEHNTAECFNNELDYLESTSSFVAQYSAAEAVLNDRRQRGVLKQQQRRPAQDHTVMYTKPENLHKTISLQQKLIRQAMINQAQKLKIENHYYSICDDDQQQQKAQNSFEHQVYYGNWGAAVSMENKRSESKNSIKMQWKVKRRSDGSRYVTRKPLRTKILKERAEKVSYDRIGVSTDDDAMSELKIGRYWSKEERKKHIERQKERKRRQEEIVRRHNEALLTVNDQPIILLSHRKMLRHQGQQLFDKFTTLQEMLAHGAKLGPQHSRPFGGLLSVTTV</sequence>
<evidence type="ECO:0000256" key="1">
    <source>
        <dbReference type="SAM" id="Coils"/>
    </source>
</evidence>
<evidence type="ECO:0000313" key="5">
    <source>
        <dbReference type="WBParaSite" id="nRc.2.0.1.t07214-RA"/>
    </source>
</evidence>
<dbReference type="PANTHER" id="PTHR15545:SF8">
    <property type="entry name" value="SLO-INTERACTING PROTEIN 1"/>
    <property type="match status" value="1"/>
</dbReference>
<dbReference type="AlphaFoldDB" id="A0A915I0I8"/>
<feature type="region of interest" description="Disordered" evidence="2">
    <location>
        <begin position="268"/>
        <end position="291"/>
    </location>
</feature>
<keyword evidence="4" id="KW-1185">Reference proteome</keyword>
<dbReference type="Proteomes" id="UP000887565">
    <property type="component" value="Unplaced"/>
</dbReference>
<dbReference type="PANTHER" id="PTHR15545">
    <property type="entry name" value="PDZ DOMAIN CONTAINING RING FINGER PROTEIN 3, 4"/>
    <property type="match status" value="1"/>
</dbReference>
<protein>
    <submittedName>
        <fullName evidence="5">PDZ domain-containing protein</fullName>
    </submittedName>
</protein>